<name>A0A165HGE4_EXIGL</name>
<feature type="non-terminal residue" evidence="1">
    <location>
        <position position="1"/>
    </location>
</feature>
<dbReference type="AlphaFoldDB" id="A0A165HGE4"/>
<dbReference type="OrthoDB" id="2691851at2759"/>
<evidence type="ECO:0000313" key="1">
    <source>
        <dbReference type="EMBL" id="KZV91926.1"/>
    </source>
</evidence>
<evidence type="ECO:0000313" key="2">
    <source>
        <dbReference type="Proteomes" id="UP000077266"/>
    </source>
</evidence>
<accession>A0A165HGE4</accession>
<reference evidence="1 2" key="1">
    <citation type="journal article" date="2016" name="Mol. Biol. Evol.">
        <title>Comparative Genomics of Early-Diverging Mushroom-Forming Fungi Provides Insights into the Origins of Lignocellulose Decay Capabilities.</title>
        <authorList>
            <person name="Nagy L.G."/>
            <person name="Riley R."/>
            <person name="Tritt A."/>
            <person name="Adam C."/>
            <person name="Daum C."/>
            <person name="Floudas D."/>
            <person name="Sun H."/>
            <person name="Yadav J.S."/>
            <person name="Pangilinan J."/>
            <person name="Larsson K.H."/>
            <person name="Matsuura K."/>
            <person name="Barry K."/>
            <person name="Labutti K."/>
            <person name="Kuo R."/>
            <person name="Ohm R.A."/>
            <person name="Bhattacharya S.S."/>
            <person name="Shirouzu T."/>
            <person name="Yoshinaga Y."/>
            <person name="Martin F.M."/>
            <person name="Grigoriev I.V."/>
            <person name="Hibbett D.S."/>
        </authorList>
    </citation>
    <scope>NUCLEOTIDE SEQUENCE [LARGE SCALE GENOMIC DNA]</scope>
    <source>
        <strain evidence="1 2">HHB12029</strain>
    </source>
</reference>
<feature type="non-terminal residue" evidence="1">
    <location>
        <position position="567"/>
    </location>
</feature>
<dbReference type="InParanoid" id="A0A165HGE4"/>
<gene>
    <name evidence="1" type="ORF">EXIGLDRAFT_579283</name>
</gene>
<sequence length="567" mass="63206">VSDYKRLVWAIATDNIPRVRVVLKVALNNKRGVRGLLAQVQKAATDVYKARSFTAPEWALAILFKKMGGNSISELAHRALGLPSPESIRRHSTFSTIRISTAYPTLEDIVFNIDIMFPDLIRALHETAVYGYIIMVDEVKNEERPAWDPDSNNIYGFCREHSDPFDVQFRSMAEPLALAEALRDGRVHLAKEMTVAAIGPLLPNPRDYVARPIHISGTCKSEDAADHATLLETVLCAARSHPKLRNARPYSIASDGESKRGKALVKICLNRTLSRTSKLYPTLSKMPLMNLLCGEDDLTLDKDYKHVFKRMRSALLRKDGVAVYGVVITTQLLRQHLLDAVNALLNPNDKQDVPLAYSLLVAIMNLPKPDAQKSGAYQKVRKALNLLGFTFGCWIRPYTTLAMSANDQFHSLSTAAHMWLALYADGRGQFVPVQLYGDAMHMFKNAAFTLAKMQVDNPRGDFYLCQEGSDELEKGFGNSRCMVGSDSNFDMVQGGRRLSSAVEVAILFAEHPEWDRTKKRLHLAPLEEHGALVHRGVDHISPRSWTGDVNVSHVSLITSWSAGRKTA</sequence>
<proteinExistence type="predicted"/>
<protein>
    <submittedName>
        <fullName evidence="1">Uncharacterized protein</fullName>
    </submittedName>
</protein>
<keyword evidence="2" id="KW-1185">Reference proteome</keyword>
<organism evidence="1 2">
    <name type="scientific">Exidia glandulosa HHB12029</name>
    <dbReference type="NCBI Taxonomy" id="1314781"/>
    <lineage>
        <taxon>Eukaryota</taxon>
        <taxon>Fungi</taxon>
        <taxon>Dikarya</taxon>
        <taxon>Basidiomycota</taxon>
        <taxon>Agaricomycotina</taxon>
        <taxon>Agaricomycetes</taxon>
        <taxon>Auriculariales</taxon>
        <taxon>Exidiaceae</taxon>
        <taxon>Exidia</taxon>
    </lineage>
</organism>
<dbReference type="EMBL" id="KV426017">
    <property type="protein sequence ID" value="KZV91926.1"/>
    <property type="molecule type" value="Genomic_DNA"/>
</dbReference>
<dbReference type="STRING" id="1314781.A0A165HGE4"/>
<dbReference type="Proteomes" id="UP000077266">
    <property type="component" value="Unassembled WGS sequence"/>
</dbReference>